<sequence length="137" mass="14704">MRLPAIALLPALILAGCGDTGSQQAATNQPDIAVRSDEQNALHQLSDMNRDIALKRAILASGLKCKRVVRSGYVTEYKKLSMWAADCDDKRSWGIFVGADGSAQVRPCSDNAKFKLPECKIAEDPSGRAARGIAKTS</sequence>
<evidence type="ECO:0000313" key="2">
    <source>
        <dbReference type="EMBL" id="GAA3999732.1"/>
    </source>
</evidence>
<keyword evidence="3" id="KW-1185">Reference proteome</keyword>
<comment type="caution">
    <text evidence="2">The sequence shown here is derived from an EMBL/GenBank/DDBJ whole genome shotgun (WGS) entry which is preliminary data.</text>
</comment>
<feature type="signal peptide" evidence="1">
    <location>
        <begin position="1"/>
        <end position="25"/>
    </location>
</feature>
<name>A0ABP7RMN6_9SPHN</name>
<accession>A0ABP7RMN6</accession>
<evidence type="ECO:0000313" key="3">
    <source>
        <dbReference type="Proteomes" id="UP001501310"/>
    </source>
</evidence>
<gene>
    <name evidence="2" type="ORF">GCM10022211_07240</name>
</gene>
<proteinExistence type="predicted"/>
<organism evidence="2 3">
    <name type="scientific">Sphingomonas humi</name>
    <dbReference type="NCBI Taxonomy" id="335630"/>
    <lineage>
        <taxon>Bacteria</taxon>
        <taxon>Pseudomonadati</taxon>
        <taxon>Pseudomonadota</taxon>
        <taxon>Alphaproteobacteria</taxon>
        <taxon>Sphingomonadales</taxon>
        <taxon>Sphingomonadaceae</taxon>
        <taxon>Sphingomonas</taxon>
    </lineage>
</organism>
<protein>
    <submittedName>
        <fullName evidence="2">Uncharacterized protein</fullName>
    </submittedName>
</protein>
<feature type="chain" id="PRO_5046728976" evidence="1">
    <location>
        <begin position="26"/>
        <end position="137"/>
    </location>
</feature>
<evidence type="ECO:0000256" key="1">
    <source>
        <dbReference type="SAM" id="SignalP"/>
    </source>
</evidence>
<dbReference type="Proteomes" id="UP001501310">
    <property type="component" value="Unassembled WGS sequence"/>
</dbReference>
<keyword evidence="1" id="KW-0732">Signal</keyword>
<reference evidence="3" key="1">
    <citation type="journal article" date="2019" name="Int. J. Syst. Evol. Microbiol.">
        <title>The Global Catalogue of Microorganisms (GCM) 10K type strain sequencing project: providing services to taxonomists for standard genome sequencing and annotation.</title>
        <authorList>
            <consortium name="The Broad Institute Genomics Platform"/>
            <consortium name="The Broad Institute Genome Sequencing Center for Infectious Disease"/>
            <person name="Wu L."/>
            <person name="Ma J."/>
        </authorList>
    </citation>
    <scope>NUCLEOTIDE SEQUENCE [LARGE SCALE GENOMIC DNA]</scope>
    <source>
        <strain evidence="3">JCM 16603</strain>
    </source>
</reference>
<dbReference type="PROSITE" id="PS51257">
    <property type="entry name" value="PROKAR_LIPOPROTEIN"/>
    <property type="match status" value="1"/>
</dbReference>
<dbReference type="EMBL" id="BAAAZD010000001">
    <property type="protein sequence ID" value="GAA3999732.1"/>
    <property type="molecule type" value="Genomic_DNA"/>
</dbReference>
<dbReference type="RefSeq" id="WP_344708796.1">
    <property type="nucleotide sequence ID" value="NZ_BAAAZD010000001.1"/>
</dbReference>